<feature type="chain" id="PRO_5042969260" evidence="1">
    <location>
        <begin position="20"/>
        <end position="126"/>
    </location>
</feature>
<accession>A0AAP3BFU1</accession>
<protein>
    <submittedName>
        <fullName evidence="2">Uncharacterized protein</fullName>
    </submittedName>
</protein>
<reference evidence="2" key="1">
    <citation type="submission" date="2022-11" db="EMBL/GenBank/DDBJ databases">
        <title>Genomic repertoires linked with pathogenic potency of arthritogenic Prevotella copri isolated from the gut of rheumatoid arthritis patients.</title>
        <authorList>
            <person name="Nii T."/>
            <person name="Maeda Y."/>
            <person name="Motooka D."/>
            <person name="Naito M."/>
            <person name="Matsumoto Y."/>
            <person name="Ogawa T."/>
            <person name="Oguro-Igashira E."/>
            <person name="Kishikawa T."/>
            <person name="Yamashita M."/>
            <person name="Koizumi S."/>
            <person name="Kurakawa T."/>
            <person name="Okumura R."/>
            <person name="Kayama H."/>
            <person name="Murakami M."/>
            <person name="Sakaguchi T."/>
            <person name="Das B."/>
            <person name="Nakamura S."/>
            <person name="Okada Y."/>
            <person name="Kumanogoh A."/>
            <person name="Takeda K."/>
        </authorList>
    </citation>
    <scope>NUCLEOTIDE SEQUENCE</scope>
    <source>
        <strain evidence="2">F3-75</strain>
    </source>
</reference>
<sequence>MKKIIVLFMLVMTSIGVHAQFSISNSTQRRVIVAYELGSDGYYKRVTKKSVERVDNIVGSYAYDKKAQNLYVMTPNSNIVITLTKDYAKIIKKNKSIPQVAGDELDVLVQKYSKQLDDKYTALNEA</sequence>
<organism evidence="2 3">
    <name type="scientific">Segatella copri</name>
    <dbReference type="NCBI Taxonomy" id="165179"/>
    <lineage>
        <taxon>Bacteria</taxon>
        <taxon>Pseudomonadati</taxon>
        <taxon>Bacteroidota</taxon>
        <taxon>Bacteroidia</taxon>
        <taxon>Bacteroidales</taxon>
        <taxon>Prevotellaceae</taxon>
        <taxon>Segatella</taxon>
    </lineage>
</organism>
<evidence type="ECO:0000313" key="2">
    <source>
        <dbReference type="EMBL" id="MCW4127677.1"/>
    </source>
</evidence>
<comment type="caution">
    <text evidence="2">The sequence shown here is derived from an EMBL/GenBank/DDBJ whole genome shotgun (WGS) entry which is preliminary data.</text>
</comment>
<evidence type="ECO:0000256" key="1">
    <source>
        <dbReference type="SAM" id="SignalP"/>
    </source>
</evidence>
<gene>
    <name evidence="2" type="ORF">ONT16_05270</name>
</gene>
<proteinExistence type="predicted"/>
<keyword evidence="1" id="KW-0732">Signal</keyword>
<dbReference type="AlphaFoldDB" id="A0AAP3BFU1"/>
<dbReference type="EMBL" id="JAPDVK010000001">
    <property type="protein sequence ID" value="MCW4127677.1"/>
    <property type="molecule type" value="Genomic_DNA"/>
</dbReference>
<evidence type="ECO:0000313" key="3">
    <source>
        <dbReference type="Proteomes" id="UP001209344"/>
    </source>
</evidence>
<dbReference type="Proteomes" id="UP001209344">
    <property type="component" value="Unassembled WGS sequence"/>
</dbReference>
<dbReference type="RefSeq" id="WP_264965645.1">
    <property type="nucleotide sequence ID" value="NZ_JAPDVK010000001.1"/>
</dbReference>
<name>A0AAP3BFU1_9BACT</name>
<feature type="signal peptide" evidence="1">
    <location>
        <begin position="1"/>
        <end position="19"/>
    </location>
</feature>